<dbReference type="PANTHER" id="PTHR43792:SF8">
    <property type="entry name" value="[RIBOSOMAL PROTEIN US5]-ALANINE N-ACETYLTRANSFERASE"/>
    <property type="match status" value="1"/>
</dbReference>
<dbReference type="InterPro" id="IPR016181">
    <property type="entry name" value="Acyl_CoA_acyltransferase"/>
</dbReference>
<dbReference type="InterPro" id="IPR051531">
    <property type="entry name" value="N-acetyltransferase"/>
</dbReference>
<dbReference type="EMBL" id="WJNG01000025">
    <property type="protein sequence ID" value="MRH45100.1"/>
    <property type="molecule type" value="Genomic_DNA"/>
</dbReference>
<accession>A0A6A8DIM0</accession>
<dbReference type="Proteomes" id="UP000799092">
    <property type="component" value="Unassembled WGS sequence"/>
</dbReference>
<name>A0A6A8DIM0_9BACI</name>
<dbReference type="GO" id="GO:0016747">
    <property type="term" value="F:acyltransferase activity, transferring groups other than amino-acyl groups"/>
    <property type="evidence" value="ECO:0007669"/>
    <property type="project" value="InterPro"/>
</dbReference>
<sequence length="182" mass="20571">MRLITKVDLREFEIDDWKAVHAYASQDIVSQYAPWGPNSSNDSKGFVEQVVKDAKQDPRIRYALAVVENETGSLIGASEINIRDVENRSGEISYIIHPDYWGRGIATTVAAKLIELGFKQLNLHRVFATCDPRNVGSARVLEKVGMVKEGVIRDDILIKDGWRDSALYSLLEQEYYKLKGVK</sequence>
<evidence type="ECO:0000259" key="4">
    <source>
        <dbReference type="PROSITE" id="PS51186"/>
    </source>
</evidence>
<dbReference type="SUPFAM" id="SSF55729">
    <property type="entry name" value="Acyl-CoA N-acyltransferases (Nat)"/>
    <property type="match status" value="1"/>
</dbReference>
<dbReference type="CDD" id="cd04301">
    <property type="entry name" value="NAT_SF"/>
    <property type="match status" value="1"/>
</dbReference>
<dbReference type="RefSeq" id="WP_153738694.1">
    <property type="nucleotide sequence ID" value="NZ_WJNG01000025.1"/>
</dbReference>
<keyword evidence="2" id="KW-0012">Acyltransferase</keyword>
<keyword evidence="1 5" id="KW-0808">Transferase</keyword>
<evidence type="ECO:0000313" key="5">
    <source>
        <dbReference type="EMBL" id="MRH45100.1"/>
    </source>
</evidence>
<dbReference type="OrthoDB" id="9785602at2"/>
<dbReference type="PANTHER" id="PTHR43792">
    <property type="entry name" value="GNAT FAMILY, PUTATIVE (AFU_ORTHOLOGUE AFUA_3G00765)-RELATED-RELATED"/>
    <property type="match status" value="1"/>
</dbReference>
<dbReference type="InterPro" id="IPR000182">
    <property type="entry name" value="GNAT_dom"/>
</dbReference>
<dbReference type="Gene3D" id="3.40.630.30">
    <property type="match status" value="1"/>
</dbReference>
<reference evidence="5" key="1">
    <citation type="submission" date="2019-11" db="EMBL/GenBank/DDBJ databases">
        <authorList>
            <person name="Li J."/>
        </authorList>
    </citation>
    <scope>NUCLEOTIDE SEQUENCE</scope>
    <source>
        <strain evidence="5">B6B</strain>
    </source>
</reference>
<organism evidence="5 6">
    <name type="scientific">Aquibacillus halophilus</name>
    <dbReference type="NCBI Taxonomy" id="930132"/>
    <lineage>
        <taxon>Bacteria</taxon>
        <taxon>Bacillati</taxon>
        <taxon>Bacillota</taxon>
        <taxon>Bacilli</taxon>
        <taxon>Bacillales</taxon>
        <taxon>Bacillaceae</taxon>
        <taxon>Aquibacillus</taxon>
    </lineage>
</organism>
<proteinExistence type="inferred from homology"/>
<dbReference type="AlphaFoldDB" id="A0A6A8DIM0"/>
<evidence type="ECO:0000256" key="3">
    <source>
        <dbReference type="ARBA" id="ARBA00038502"/>
    </source>
</evidence>
<dbReference type="PROSITE" id="PS51186">
    <property type="entry name" value="GNAT"/>
    <property type="match status" value="1"/>
</dbReference>
<comment type="similarity">
    <text evidence="3">Belongs to the acetyltransferase family. RimJ subfamily.</text>
</comment>
<protein>
    <submittedName>
        <fullName evidence="5">GNAT family N-acetyltransferase</fullName>
    </submittedName>
</protein>
<evidence type="ECO:0000256" key="1">
    <source>
        <dbReference type="ARBA" id="ARBA00022679"/>
    </source>
</evidence>
<evidence type="ECO:0000256" key="2">
    <source>
        <dbReference type="ARBA" id="ARBA00023315"/>
    </source>
</evidence>
<comment type="caution">
    <text evidence="5">The sequence shown here is derived from an EMBL/GenBank/DDBJ whole genome shotgun (WGS) entry which is preliminary data.</text>
</comment>
<feature type="domain" description="N-acetyltransferase" evidence="4">
    <location>
        <begin position="7"/>
        <end position="174"/>
    </location>
</feature>
<evidence type="ECO:0000313" key="6">
    <source>
        <dbReference type="Proteomes" id="UP000799092"/>
    </source>
</evidence>
<keyword evidence="6" id="KW-1185">Reference proteome</keyword>
<dbReference type="Pfam" id="PF13302">
    <property type="entry name" value="Acetyltransf_3"/>
    <property type="match status" value="1"/>
</dbReference>
<gene>
    <name evidence="5" type="ORF">GH741_20880</name>
</gene>